<dbReference type="PANTHER" id="PTHR43765">
    <property type="entry name" value="2-DEHYDROPANTOATE 2-REDUCTASE-RELATED"/>
    <property type="match status" value="1"/>
</dbReference>
<dbReference type="GO" id="GO:0005737">
    <property type="term" value="C:cytoplasm"/>
    <property type="evidence" value="ECO:0007669"/>
    <property type="project" value="TreeGrafter"/>
</dbReference>
<evidence type="ECO:0000313" key="14">
    <source>
        <dbReference type="EMBL" id="GGJ92432.1"/>
    </source>
</evidence>
<reference evidence="14" key="2">
    <citation type="submission" date="2020-09" db="EMBL/GenBank/DDBJ databases">
        <authorList>
            <person name="Sun Q."/>
            <person name="Ohkuma M."/>
        </authorList>
    </citation>
    <scope>NUCLEOTIDE SEQUENCE</scope>
    <source>
        <strain evidence="14">JCM 14719</strain>
    </source>
</reference>
<evidence type="ECO:0000256" key="9">
    <source>
        <dbReference type="ARBA" id="ARBA00032024"/>
    </source>
</evidence>
<dbReference type="SUPFAM" id="SSF48179">
    <property type="entry name" value="6-phosphogluconate dehydrogenase C-terminal domain-like"/>
    <property type="match status" value="1"/>
</dbReference>
<dbReference type="InterPro" id="IPR013332">
    <property type="entry name" value="KPR_N"/>
</dbReference>
<dbReference type="Pfam" id="PF08546">
    <property type="entry name" value="ApbA_C"/>
    <property type="match status" value="1"/>
</dbReference>
<dbReference type="EMBL" id="BMOF01000002">
    <property type="protein sequence ID" value="GGJ92432.1"/>
    <property type="molecule type" value="Genomic_DNA"/>
</dbReference>
<accession>A0A8J3B4A9</accession>
<evidence type="ECO:0000259" key="12">
    <source>
        <dbReference type="Pfam" id="PF02558"/>
    </source>
</evidence>
<dbReference type="FunFam" id="1.10.1040.10:FF:000017">
    <property type="entry name" value="2-dehydropantoate 2-reductase"/>
    <property type="match status" value="1"/>
</dbReference>
<comment type="similarity">
    <text evidence="3 11">Belongs to the ketopantoate reductase family.</text>
</comment>
<dbReference type="RefSeq" id="WP_188816588.1">
    <property type="nucleotide sequence ID" value="NZ_BMOF01000002.1"/>
</dbReference>
<dbReference type="NCBIfam" id="TIGR00745">
    <property type="entry name" value="apbA_panE"/>
    <property type="match status" value="1"/>
</dbReference>
<dbReference type="PANTHER" id="PTHR43765:SF2">
    <property type="entry name" value="2-DEHYDROPANTOATE 2-REDUCTASE"/>
    <property type="match status" value="1"/>
</dbReference>
<evidence type="ECO:0000256" key="3">
    <source>
        <dbReference type="ARBA" id="ARBA00007870"/>
    </source>
</evidence>
<keyword evidence="6 11" id="KW-0566">Pantothenate biosynthesis</keyword>
<reference evidence="14" key="1">
    <citation type="journal article" date="2014" name="Int. J. Syst. Evol. Microbiol.">
        <title>Complete genome sequence of Corynebacterium casei LMG S-19264T (=DSM 44701T), isolated from a smear-ripened cheese.</title>
        <authorList>
            <consortium name="US DOE Joint Genome Institute (JGI-PGF)"/>
            <person name="Walter F."/>
            <person name="Albersmeier A."/>
            <person name="Kalinowski J."/>
            <person name="Ruckert C."/>
        </authorList>
    </citation>
    <scope>NUCLEOTIDE SEQUENCE</scope>
    <source>
        <strain evidence="14">JCM 14719</strain>
    </source>
</reference>
<dbReference type="GO" id="GO:0015940">
    <property type="term" value="P:pantothenate biosynthetic process"/>
    <property type="evidence" value="ECO:0007669"/>
    <property type="project" value="UniProtKB-UniPathway"/>
</dbReference>
<protein>
    <recommendedName>
        <fullName evidence="5 11">2-dehydropantoate 2-reductase</fullName>
        <ecNumber evidence="4 11">1.1.1.169</ecNumber>
    </recommendedName>
    <alternativeName>
        <fullName evidence="9 11">Ketopantoate reductase</fullName>
    </alternativeName>
</protein>
<dbReference type="SUPFAM" id="SSF51735">
    <property type="entry name" value="NAD(P)-binding Rossmann-fold domains"/>
    <property type="match status" value="1"/>
</dbReference>
<dbReference type="InterPro" id="IPR050838">
    <property type="entry name" value="Ketopantoate_reductase"/>
</dbReference>
<gene>
    <name evidence="14" type="ORF">GCM10007043_02610</name>
</gene>
<evidence type="ECO:0000313" key="15">
    <source>
        <dbReference type="Proteomes" id="UP000637720"/>
    </source>
</evidence>
<dbReference type="GO" id="GO:0050661">
    <property type="term" value="F:NADP binding"/>
    <property type="evidence" value="ECO:0007669"/>
    <property type="project" value="TreeGrafter"/>
</dbReference>
<keyword evidence="15" id="KW-1185">Reference proteome</keyword>
<dbReference type="InterPro" id="IPR003710">
    <property type="entry name" value="ApbA"/>
</dbReference>
<dbReference type="GO" id="GO:0008677">
    <property type="term" value="F:2-dehydropantoate 2-reductase activity"/>
    <property type="evidence" value="ECO:0007669"/>
    <property type="project" value="UniProtKB-EC"/>
</dbReference>
<organism evidence="14 15">
    <name type="scientific">Calditerricola satsumensis</name>
    <dbReference type="NCBI Taxonomy" id="373054"/>
    <lineage>
        <taxon>Bacteria</taxon>
        <taxon>Bacillati</taxon>
        <taxon>Bacillota</taxon>
        <taxon>Bacilli</taxon>
        <taxon>Bacillales</taxon>
        <taxon>Bacillaceae</taxon>
        <taxon>Calditerricola</taxon>
    </lineage>
</organism>
<evidence type="ECO:0000256" key="5">
    <source>
        <dbReference type="ARBA" id="ARBA00019465"/>
    </source>
</evidence>
<dbReference type="Proteomes" id="UP000637720">
    <property type="component" value="Unassembled WGS sequence"/>
</dbReference>
<dbReference type="InterPro" id="IPR008927">
    <property type="entry name" value="6-PGluconate_DH-like_C_sf"/>
</dbReference>
<evidence type="ECO:0000256" key="4">
    <source>
        <dbReference type="ARBA" id="ARBA00013014"/>
    </source>
</evidence>
<evidence type="ECO:0000256" key="2">
    <source>
        <dbReference type="ARBA" id="ARBA00004994"/>
    </source>
</evidence>
<dbReference type="UniPathway" id="UPA00028">
    <property type="reaction ID" value="UER00004"/>
</dbReference>
<feature type="domain" description="Ketopantoate reductase N-terminal" evidence="12">
    <location>
        <begin position="14"/>
        <end position="163"/>
    </location>
</feature>
<dbReference type="AlphaFoldDB" id="A0A8J3B4A9"/>
<feature type="domain" description="Ketopantoate reductase C-terminal" evidence="13">
    <location>
        <begin position="195"/>
        <end position="327"/>
    </location>
</feature>
<dbReference type="InterPro" id="IPR013752">
    <property type="entry name" value="KPA_reductase"/>
</dbReference>
<evidence type="ECO:0000259" key="13">
    <source>
        <dbReference type="Pfam" id="PF08546"/>
    </source>
</evidence>
<name>A0A8J3B4A9_9BACI</name>
<evidence type="ECO:0000256" key="1">
    <source>
        <dbReference type="ARBA" id="ARBA00002919"/>
    </source>
</evidence>
<dbReference type="InterPro" id="IPR036291">
    <property type="entry name" value="NAD(P)-bd_dom_sf"/>
</dbReference>
<sequence>MTRKVKEAAAAGRIAVVGGGSLGLLLAGRLAAAGADVRLVVRTAAQRDRLRAEGLCVEAVDGTIRACVPAFAAADPPDGPVEWVLLCVKQRHVADAAPVCAAWLGGTGRLVAWLNGLGHEEVLARWVEEARLYAAVTTEGALRMDAVRVHHTGRGETHLGPMKPGGEGPAGGAAALSPLVAVLRRAGFATCAKPDIRPRMWRKLAVNCAINPLTALLGVPNGALVDAAELHPVMRAVVEEVAAVAAAEGVVLGDDPVGAPIADRLLDEVFAVCRRTAANRSSMLQDLERGHPTEIAHLNGAVASRAARRGLAAPVNATLAQLVRAKEALVHGRKG</sequence>
<dbReference type="Gene3D" id="3.40.50.720">
    <property type="entry name" value="NAD(P)-binding Rossmann-like Domain"/>
    <property type="match status" value="1"/>
</dbReference>
<evidence type="ECO:0000256" key="10">
    <source>
        <dbReference type="ARBA" id="ARBA00048793"/>
    </source>
</evidence>
<evidence type="ECO:0000256" key="11">
    <source>
        <dbReference type="RuleBase" id="RU362068"/>
    </source>
</evidence>
<proteinExistence type="inferred from homology"/>
<comment type="function">
    <text evidence="1 11">Catalyzes the NADPH-dependent reduction of ketopantoate into pantoic acid.</text>
</comment>
<comment type="caution">
    <text evidence="14">The sequence shown here is derived from an EMBL/GenBank/DDBJ whole genome shotgun (WGS) entry which is preliminary data.</text>
</comment>
<evidence type="ECO:0000256" key="6">
    <source>
        <dbReference type="ARBA" id="ARBA00022655"/>
    </source>
</evidence>
<keyword evidence="8 11" id="KW-0560">Oxidoreductase</keyword>
<keyword evidence="7 11" id="KW-0521">NADP</keyword>
<dbReference type="Pfam" id="PF02558">
    <property type="entry name" value="ApbA"/>
    <property type="match status" value="1"/>
</dbReference>
<comment type="pathway">
    <text evidence="2 11">Cofactor biosynthesis; (R)-pantothenate biosynthesis; (R)-pantoate from 3-methyl-2-oxobutanoate: step 2/2.</text>
</comment>
<dbReference type="Gene3D" id="1.10.1040.10">
    <property type="entry name" value="N-(1-d-carboxylethyl)-l-norvaline Dehydrogenase, domain 2"/>
    <property type="match status" value="1"/>
</dbReference>
<evidence type="ECO:0000256" key="8">
    <source>
        <dbReference type="ARBA" id="ARBA00023002"/>
    </source>
</evidence>
<dbReference type="EC" id="1.1.1.169" evidence="4 11"/>
<evidence type="ECO:0000256" key="7">
    <source>
        <dbReference type="ARBA" id="ARBA00022857"/>
    </source>
</evidence>
<comment type="catalytic activity">
    <reaction evidence="10 11">
        <text>(R)-pantoate + NADP(+) = 2-dehydropantoate + NADPH + H(+)</text>
        <dbReference type="Rhea" id="RHEA:16233"/>
        <dbReference type="ChEBI" id="CHEBI:11561"/>
        <dbReference type="ChEBI" id="CHEBI:15378"/>
        <dbReference type="ChEBI" id="CHEBI:15980"/>
        <dbReference type="ChEBI" id="CHEBI:57783"/>
        <dbReference type="ChEBI" id="CHEBI:58349"/>
        <dbReference type="EC" id="1.1.1.169"/>
    </reaction>
</comment>
<dbReference type="InterPro" id="IPR013328">
    <property type="entry name" value="6PGD_dom2"/>
</dbReference>